<protein>
    <recommendedName>
        <fullName evidence="5">Adhesin domain-containing protein</fullName>
    </recommendedName>
</protein>
<dbReference type="EMBL" id="SNYH01000003">
    <property type="protein sequence ID" value="TDQ27918.1"/>
    <property type="molecule type" value="Genomic_DNA"/>
</dbReference>
<name>A0A4R6TEF2_9FLAO</name>
<keyword evidence="2" id="KW-0732">Signal</keyword>
<evidence type="ECO:0000256" key="2">
    <source>
        <dbReference type="SAM" id="SignalP"/>
    </source>
</evidence>
<feature type="chain" id="PRO_5020486994" description="Adhesin domain-containing protein" evidence="2">
    <location>
        <begin position="22"/>
        <end position="496"/>
    </location>
</feature>
<sequence>MTFKQFKISVFLLLVTGVVSAQKYNKKFSENFKTNKDVVVSINASNAEIDVTTWNKNEVSVEAVVEVEGLDKKEAQKYLDNWKFEALGNKSKVQINANRNSFRSLGNDNIVFFNSSDNNFPRAFQFDSDDEVIVVPEVRIPEMPEMPEIPEIEIPEINFEEIVTGLEDIEFDFDKYAKDGDNYFFRWKDGVNDITIKSKKEWEEFKKTDKYKEFKKHQEERKKEIKEELKKIKVERINQEELRREVAKARAEVRKINREEIRKELAKAREEMHKAREEMHKARRKMNKNRVSYSFSSDSNNFMVNGKKVKVTKKIIVKVPKSATFDLNTRHSKVTLPKTKASGKVSYGTFKADALDGGKLNISYSPVNINSLNACTLFLNNVTDAQLASVTNTKLNFNSSGVVLSNVYNDVEVNNEFGNLTITKVHSNHNNLKVFLNYSEAGVNLVGANKVFTIESDRIKKLKDGSVEYNGDFTLISKDKKIEIDGKYSQLKLKNK</sequence>
<reference evidence="3 4" key="1">
    <citation type="submission" date="2019-03" db="EMBL/GenBank/DDBJ databases">
        <title>Genomic Encyclopedia of Type Strains, Phase III (KMG-III): the genomes of soil and plant-associated and newly described type strains.</title>
        <authorList>
            <person name="Whitman W."/>
        </authorList>
    </citation>
    <scope>NUCLEOTIDE SEQUENCE [LARGE SCALE GENOMIC DNA]</scope>
    <source>
        <strain evidence="3 4">CECT 8283</strain>
    </source>
</reference>
<evidence type="ECO:0000313" key="3">
    <source>
        <dbReference type="EMBL" id="TDQ27918.1"/>
    </source>
</evidence>
<dbReference type="AlphaFoldDB" id="A0A4R6TEF2"/>
<evidence type="ECO:0000256" key="1">
    <source>
        <dbReference type="SAM" id="Coils"/>
    </source>
</evidence>
<proteinExistence type="predicted"/>
<feature type="coiled-coil region" evidence="1">
    <location>
        <begin position="215"/>
        <end position="285"/>
    </location>
</feature>
<accession>A0A4R6TEF2</accession>
<organism evidence="3 4">
    <name type="scientific">Tenacibaculum caenipelagi</name>
    <dbReference type="NCBI Taxonomy" id="1325435"/>
    <lineage>
        <taxon>Bacteria</taxon>
        <taxon>Pseudomonadati</taxon>
        <taxon>Bacteroidota</taxon>
        <taxon>Flavobacteriia</taxon>
        <taxon>Flavobacteriales</taxon>
        <taxon>Flavobacteriaceae</taxon>
        <taxon>Tenacibaculum</taxon>
    </lineage>
</organism>
<dbReference type="Proteomes" id="UP000295390">
    <property type="component" value="Unassembled WGS sequence"/>
</dbReference>
<keyword evidence="4" id="KW-1185">Reference proteome</keyword>
<dbReference type="RefSeq" id="WP_133535887.1">
    <property type="nucleotide sequence ID" value="NZ_SNYH01000003.1"/>
</dbReference>
<feature type="signal peptide" evidence="2">
    <location>
        <begin position="1"/>
        <end position="21"/>
    </location>
</feature>
<comment type="caution">
    <text evidence="3">The sequence shown here is derived from an EMBL/GenBank/DDBJ whole genome shotgun (WGS) entry which is preliminary data.</text>
</comment>
<keyword evidence="1" id="KW-0175">Coiled coil</keyword>
<evidence type="ECO:0008006" key="5">
    <source>
        <dbReference type="Google" id="ProtNLM"/>
    </source>
</evidence>
<gene>
    <name evidence="3" type="ORF">DFQ07_1775</name>
</gene>
<evidence type="ECO:0000313" key="4">
    <source>
        <dbReference type="Proteomes" id="UP000295390"/>
    </source>
</evidence>
<dbReference type="OrthoDB" id="1420424at2"/>